<dbReference type="PANTHER" id="PTHR43713">
    <property type="entry name" value="GLUTAMATE-1-SEMIALDEHYDE 2,1-AMINOMUTASE"/>
    <property type="match status" value="1"/>
</dbReference>
<dbReference type="GO" id="GO:0008483">
    <property type="term" value="F:transaminase activity"/>
    <property type="evidence" value="ECO:0007669"/>
    <property type="project" value="InterPro"/>
</dbReference>
<dbReference type="InterPro" id="IPR015421">
    <property type="entry name" value="PyrdxlP-dep_Trfase_major"/>
</dbReference>
<dbReference type="AlphaFoldDB" id="A0A381SR46"/>
<dbReference type="Gene3D" id="3.90.1150.10">
    <property type="entry name" value="Aspartate Aminotransferase, domain 1"/>
    <property type="match status" value="1"/>
</dbReference>
<dbReference type="PIRSF" id="PIRSF000521">
    <property type="entry name" value="Transaminase_4ab_Lys_Orn"/>
    <property type="match status" value="1"/>
</dbReference>
<comment type="cofactor">
    <cofactor evidence="1">
        <name>pyridoxal 5'-phosphate</name>
        <dbReference type="ChEBI" id="CHEBI:597326"/>
    </cofactor>
</comment>
<protein>
    <recommendedName>
        <fullName evidence="4">Aminotransferase class III</fullName>
    </recommendedName>
</protein>
<dbReference type="InterPro" id="IPR005814">
    <property type="entry name" value="Aminotrans_3"/>
</dbReference>
<evidence type="ECO:0000313" key="3">
    <source>
        <dbReference type="EMBL" id="SVA06505.1"/>
    </source>
</evidence>
<evidence type="ECO:0000256" key="2">
    <source>
        <dbReference type="ARBA" id="ARBA00022898"/>
    </source>
</evidence>
<dbReference type="SUPFAM" id="SSF53383">
    <property type="entry name" value="PLP-dependent transferases"/>
    <property type="match status" value="1"/>
</dbReference>
<proteinExistence type="predicted"/>
<dbReference type="PANTHER" id="PTHR43713:SF3">
    <property type="entry name" value="GLUTAMATE-1-SEMIALDEHYDE 2,1-AMINOMUTASE 1, CHLOROPLASTIC-RELATED"/>
    <property type="match status" value="1"/>
</dbReference>
<dbReference type="InterPro" id="IPR015424">
    <property type="entry name" value="PyrdxlP-dep_Trfase"/>
</dbReference>
<dbReference type="Pfam" id="PF00202">
    <property type="entry name" value="Aminotran_3"/>
    <property type="match status" value="1"/>
</dbReference>
<dbReference type="EMBL" id="UINC01003459">
    <property type="protein sequence ID" value="SVA06505.1"/>
    <property type="molecule type" value="Genomic_DNA"/>
</dbReference>
<sequence>MISASQSLYEKAKRLIPGGTQLLSKRPEMFAPESWPAYYSKAQGCEVIDLDGNRLLDMSIMGIGTCLLGYNDPDVSSAVIRRIKAGSMSSLNNPEEVELAEALLEIHPWAEQVRYSRTGGEAMAIAVRIARAKTCRNIVAFCGYHGWHDWYLAANLTSTDSGGQLHGHLLPGLEPNGVPDGLSGTALPFRYNHLDELEAIILQHPDQLAAVVMEPTRHDEPAPGFLEGVRKLCDQTQAVLVVDEITAGWRLHHGGAHLKYGLQPDIAVFGKALGNGHPIAAVIGKGKVMEAAQYSFISSSYWTEGVGPAAALATLTKLKSVDVPGHLTTISELLRAGLGDLAKRLGLNIRFSGHPAITILSFEDPQASALQTLFTLRMLEQGILAGSGFYASLAHREEHVERFLKASGKVLPEVAQAAETGDVLERIPNGVKHSGFSRLT</sequence>
<evidence type="ECO:0000256" key="1">
    <source>
        <dbReference type="ARBA" id="ARBA00001933"/>
    </source>
</evidence>
<name>A0A381SR46_9ZZZZ</name>
<dbReference type="Gene3D" id="3.40.640.10">
    <property type="entry name" value="Type I PLP-dependent aspartate aminotransferase-like (Major domain)"/>
    <property type="match status" value="1"/>
</dbReference>
<reference evidence="3" key="1">
    <citation type="submission" date="2018-05" db="EMBL/GenBank/DDBJ databases">
        <authorList>
            <person name="Lanie J.A."/>
            <person name="Ng W.-L."/>
            <person name="Kazmierczak K.M."/>
            <person name="Andrzejewski T.M."/>
            <person name="Davidsen T.M."/>
            <person name="Wayne K.J."/>
            <person name="Tettelin H."/>
            <person name="Glass J.I."/>
            <person name="Rusch D."/>
            <person name="Podicherti R."/>
            <person name="Tsui H.-C.T."/>
            <person name="Winkler M.E."/>
        </authorList>
    </citation>
    <scope>NUCLEOTIDE SEQUENCE</scope>
</reference>
<organism evidence="3">
    <name type="scientific">marine metagenome</name>
    <dbReference type="NCBI Taxonomy" id="408172"/>
    <lineage>
        <taxon>unclassified sequences</taxon>
        <taxon>metagenomes</taxon>
        <taxon>ecological metagenomes</taxon>
    </lineage>
</organism>
<accession>A0A381SR46</accession>
<evidence type="ECO:0008006" key="4">
    <source>
        <dbReference type="Google" id="ProtNLM"/>
    </source>
</evidence>
<dbReference type="GO" id="GO:0030170">
    <property type="term" value="F:pyridoxal phosphate binding"/>
    <property type="evidence" value="ECO:0007669"/>
    <property type="project" value="InterPro"/>
</dbReference>
<gene>
    <name evidence="3" type="ORF">METZ01_LOCUS59359</name>
</gene>
<dbReference type="InterPro" id="IPR015422">
    <property type="entry name" value="PyrdxlP-dep_Trfase_small"/>
</dbReference>
<keyword evidence="2" id="KW-0663">Pyridoxal phosphate</keyword>